<dbReference type="GO" id="GO:0051536">
    <property type="term" value="F:iron-sulfur cluster binding"/>
    <property type="evidence" value="ECO:0007669"/>
    <property type="project" value="UniProtKB-KW"/>
</dbReference>
<dbReference type="InParanoid" id="A0A0D1YJ97"/>
<dbReference type="RefSeq" id="XP_016210821.1">
    <property type="nucleotide sequence ID" value="XM_016361246.1"/>
</dbReference>
<feature type="region of interest" description="Disordered" evidence="8">
    <location>
        <begin position="685"/>
        <end position="752"/>
    </location>
</feature>
<dbReference type="GO" id="GO:0003735">
    <property type="term" value="F:structural constituent of ribosome"/>
    <property type="evidence" value="ECO:0007669"/>
    <property type="project" value="TreeGrafter"/>
</dbReference>
<evidence type="ECO:0000256" key="3">
    <source>
        <dbReference type="ARBA" id="ARBA00022946"/>
    </source>
</evidence>
<evidence type="ECO:0000313" key="10">
    <source>
        <dbReference type="Proteomes" id="UP000053259"/>
    </source>
</evidence>
<feature type="compositionally biased region" description="Basic and acidic residues" evidence="8">
    <location>
        <begin position="825"/>
        <end position="843"/>
    </location>
</feature>
<dbReference type="EMBL" id="KN847558">
    <property type="protein sequence ID" value="KIW00952.1"/>
    <property type="molecule type" value="Genomic_DNA"/>
</dbReference>
<comment type="function">
    <text evidence="7">Mitochondrial ribosome (mitoribosome) assembly factor. Binds at the interface of the head and body domains of the mitochondrial small ribosomal subunit (mt-SSU), occluding the mRNA channel and preventing compaction of the head domain towards the body. Probable inactive methyltransferase: retains the characteristic folding and ability to bind S-adenosyl-L-methionine, but it probably lost its methyltransferase activity.</text>
</comment>
<reference evidence="9 10" key="1">
    <citation type="submission" date="2015-01" db="EMBL/GenBank/DDBJ databases">
        <title>The Genome Sequence of Ochroconis gallopava CBS43764.</title>
        <authorList>
            <consortium name="The Broad Institute Genomics Platform"/>
            <person name="Cuomo C."/>
            <person name="de Hoog S."/>
            <person name="Gorbushina A."/>
            <person name="Stielow B."/>
            <person name="Teixiera M."/>
            <person name="Abouelleil A."/>
            <person name="Chapman S.B."/>
            <person name="Priest M."/>
            <person name="Young S.K."/>
            <person name="Wortman J."/>
            <person name="Nusbaum C."/>
            <person name="Birren B."/>
        </authorList>
    </citation>
    <scope>NUCLEOTIDE SEQUENCE [LARGE SCALE GENOMIC DNA]</scope>
    <source>
        <strain evidence="9 10">CBS 43764</strain>
    </source>
</reference>
<organism evidence="9 10">
    <name type="scientific">Verruconis gallopava</name>
    <dbReference type="NCBI Taxonomy" id="253628"/>
    <lineage>
        <taxon>Eukaryota</taxon>
        <taxon>Fungi</taxon>
        <taxon>Dikarya</taxon>
        <taxon>Ascomycota</taxon>
        <taxon>Pezizomycotina</taxon>
        <taxon>Dothideomycetes</taxon>
        <taxon>Pleosporomycetidae</taxon>
        <taxon>Venturiales</taxon>
        <taxon>Sympoventuriaceae</taxon>
        <taxon>Verruconis</taxon>
    </lineage>
</organism>
<sequence>MLQWRSTWSICPQCRLRLLGSALNRRILPSTKATLATLESGMLRPPLRAQLISSSTRARFLATSSSRSAQETKRSGKEIEARDHSPPPIEDFDTPPELREPTRKEDEGQTDGTFPDVGDSLEPGGLRASPEEMAKAARNFFGDSLPQGALTHTEFMIYKRMYGEPSAITTDHLAKTSGEGQEDSAVLLRENEDGTVDEFEYVEEHEEIEMVGRDAERHGDKNDDLDELTDEPATLRRPLIDLEVQEALATVEDTSLTFGEIAEETGHSRSRTRDEILEEIYENWPEDDNFVRTHPFTEAGKFGTKPSTLQLPREAFVAPVQAMLSNVSNKHLIEAAHKSLGGIGIPDSPSTPAIGRNKGQRPVPLTAMQSKMSPMESNVFVSSIMPQMYASAVSVLVECRKRMGSAWLRGLIRKEGGPLVLDAGAGGAAIVAIRELLRAEWESMQEDDGKSKEPDAQGRSRAPVGKATVVTGSDSLRHKASTLLENTTFIPRLPGYIDPTETESNTQQPRKRYDIIVASHALWSLTEEHERKARTQTLWSLLNPNGGLLILIEKGVPRGFEVIASARDLLLRKHISSPGDESVAEDQRSASKETGDKKERFAVKEKGCIIAPCTNHTQCPLYPVPGVSRGRKDWCYFQQRYIRPSYLMTVLQAKARNHDDVEFSYLAVQRGVDVRTKEDDLLFGQGFEQRDSATERAKAGYGPKRSGKRGGEEAGERQSENPAAAAEEEEQETGDAAQQQQPQPHPLSLPRIVPAPLKRKGHILLDVCTPSGTYERWMVRRALGKQAFRDARKAKWGDLWALGASSTEARRVKLGTPIEVVRMATKRERERSKGWRKGREGGRGKWQYGEAAMGA</sequence>
<dbReference type="PANTHER" id="PTHR13184:SF5">
    <property type="entry name" value="METHYLTRANSFERASE-LIKE PROTEIN 17, MITOCHONDRIAL"/>
    <property type="match status" value="1"/>
</dbReference>
<feature type="compositionally biased region" description="Basic and acidic residues" evidence="8">
    <location>
        <begin position="688"/>
        <end position="698"/>
    </location>
</feature>
<keyword evidence="5" id="KW-0411">Iron-sulfur</keyword>
<evidence type="ECO:0000313" key="9">
    <source>
        <dbReference type="EMBL" id="KIW00952.1"/>
    </source>
</evidence>
<evidence type="ECO:0000256" key="5">
    <source>
        <dbReference type="ARBA" id="ARBA00023014"/>
    </source>
</evidence>
<dbReference type="InterPro" id="IPR052571">
    <property type="entry name" value="Mt_RNA_Methyltransferase"/>
</dbReference>
<keyword evidence="4" id="KW-0408">Iron</keyword>
<keyword evidence="10" id="KW-1185">Reference proteome</keyword>
<evidence type="ECO:0000256" key="8">
    <source>
        <dbReference type="SAM" id="MobiDB-lite"/>
    </source>
</evidence>
<protein>
    <submittedName>
        <fullName evidence="9">Uncharacterized protein</fullName>
    </submittedName>
</protein>
<dbReference type="VEuPathDB" id="FungiDB:PV09_07478"/>
<evidence type="ECO:0000256" key="4">
    <source>
        <dbReference type="ARBA" id="ARBA00023004"/>
    </source>
</evidence>
<feature type="compositionally biased region" description="Basic and acidic residues" evidence="8">
    <location>
        <begin position="70"/>
        <end position="85"/>
    </location>
</feature>
<feature type="compositionally biased region" description="Basic and acidic residues" evidence="8">
    <location>
        <begin position="709"/>
        <end position="719"/>
    </location>
</feature>
<dbReference type="Pfam" id="PF09243">
    <property type="entry name" value="Rsm22"/>
    <property type="match status" value="3"/>
</dbReference>
<dbReference type="GeneID" id="27315451"/>
<keyword evidence="6" id="KW-0496">Mitochondrion</keyword>
<feature type="region of interest" description="Disordered" evidence="8">
    <location>
        <begin position="444"/>
        <end position="471"/>
    </location>
</feature>
<dbReference type="GO" id="GO:0006412">
    <property type="term" value="P:translation"/>
    <property type="evidence" value="ECO:0007669"/>
    <property type="project" value="InterPro"/>
</dbReference>
<keyword evidence="3" id="KW-0809">Transit peptide</keyword>
<dbReference type="STRING" id="253628.A0A0D1YJ97"/>
<proteinExistence type="predicted"/>
<dbReference type="InterPro" id="IPR015324">
    <property type="entry name" value="Ribosomal_Rsm22-like"/>
</dbReference>
<comment type="subcellular location">
    <subcellularLocation>
        <location evidence="1">Mitochondrion</location>
    </subcellularLocation>
</comment>
<keyword evidence="2" id="KW-0479">Metal-binding</keyword>
<feature type="compositionally biased region" description="Basic and acidic residues" evidence="8">
    <location>
        <begin position="96"/>
        <end position="107"/>
    </location>
</feature>
<dbReference type="GO" id="GO:0046872">
    <property type="term" value="F:metal ion binding"/>
    <property type="evidence" value="ECO:0007669"/>
    <property type="project" value="UniProtKB-KW"/>
</dbReference>
<evidence type="ECO:0000256" key="6">
    <source>
        <dbReference type="ARBA" id="ARBA00023128"/>
    </source>
</evidence>
<dbReference type="GO" id="GO:0005763">
    <property type="term" value="C:mitochondrial small ribosomal subunit"/>
    <property type="evidence" value="ECO:0007669"/>
    <property type="project" value="TreeGrafter"/>
</dbReference>
<evidence type="ECO:0000256" key="7">
    <source>
        <dbReference type="ARBA" id="ARBA00045681"/>
    </source>
</evidence>
<feature type="region of interest" description="Disordered" evidence="8">
    <location>
        <begin position="62"/>
        <end position="127"/>
    </location>
</feature>
<evidence type="ECO:0000256" key="2">
    <source>
        <dbReference type="ARBA" id="ARBA00022723"/>
    </source>
</evidence>
<dbReference type="PANTHER" id="PTHR13184">
    <property type="entry name" value="37S RIBOSOMAL PROTEIN S22"/>
    <property type="match status" value="1"/>
</dbReference>
<feature type="region of interest" description="Disordered" evidence="8">
    <location>
        <begin position="825"/>
        <end position="855"/>
    </location>
</feature>
<name>A0A0D1YJ97_9PEZI</name>
<dbReference type="Proteomes" id="UP000053259">
    <property type="component" value="Unassembled WGS sequence"/>
</dbReference>
<dbReference type="OrthoDB" id="421327at2759"/>
<dbReference type="HOGENOM" id="CLU_007075_1_0_1"/>
<gene>
    <name evidence="9" type="ORF">PV09_07478</name>
</gene>
<accession>A0A0D1YJ97</accession>
<feature type="compositionally biased region" description="Basic and acidic residues" evidence="8">
    <location>
        <begin position="444"/>
        <end position="458"/>
    </location>
</feature>
<dbReference type="GO" id="GO:0008168">
    <property type="term" value="F:methyltransferase activity"/>
    <property type="evidence" value="ECO:0007669"/>
    <property type="project" value="InterPro"/>
</dbReference>
<evidence type="ECO:0000256" key="1">
    <source>
        <dbReference type="ARBA" id="ARBA00004173"/>
    </source>
</evidence>
<dbReference type="FunCoup" id="A0A0D1YJ97">
    <property type="interactions" value="293"/>
</dbReference>
<dbReference type="AlphaFoldDB" id="A0A0D1YJ97"/>